<reference evidence="2" key="1">
    <citation type="submission" date="2019-06" db="EMBL/GenBank/DDBJ databases">
        <title>Draft genome sequence of the griseofulvin-producing fungus Xylaria cubensis strain G536.</title>
        <authorList>
            <person name="Mead M.E."/>
            <person name="Raja H.A."/>
            <person name="Steenwyk J.L."/>
            <person name="Knowles S.L."/>
            <person name="Oberlies N.H."/>
            <person name="Rokas A."/>
        </authorList>
    </citation>
    <scope>NUCLEOTIDE SEQUENCE [LARGE SCALE GENOMIC DNA]</scope>
    <source>
        <strain evidence="2">G536</strain>
    </source>
</reference>
<evidence type="ECO:0008006" key="3">
    <source>
        <dbReference type="Google" id="ProtNLM"/>
    </source>
</evidence>
<protein>
    <recommendedName>
        <fullName evidence="3">Transposase Tc1-like domain-containing protein</fullName>
    </recommendedName>
</protein>
<proteinExistence type="predicted"/>
<gene>
    <name evidence="1" type="ORF">FHL15_005463</name>
</gene>
<dbReference type="AlphaFoldDB" id="A0A553I0Q8"/>
<keyword evidence="2" id="KW-1185">Reference proteome</keyword>
<accession>A0A553I0Q8</accession>
<dbReference type="STRING" id="2512241.A0A553I0Q8"/>
<dbReference type="SUPFAM" id="SSF46689">
    <property type="entry name" value="Homeodomain-like"/>
    <property type="match status" value="1"/>
</dbReference>
<name>A0A553I0Q8_9PEZI</name>
<organism evidence="1 2">
    <name type="scientific">Xylaria flabelliformis</name>
    <dbReference type="NCBI Taxonomy" id="2512241"/>
    <lineage>
        <taxon>Eukaryota</taxon>
        <taxon>Fungi</taxon>
        <taxon>Dikarya</taxon>
        <taxon>Ascomycota</taxon>
        <taxon>Pezizomycotina</taxon>
        <taxon>Sordariomycetes</taxon>
        <taxon>Xylariomycetidae</taxon>
        <taxon>Xylariales</taxon>
        <taxon>Xylariaceae</taxon>
        <taxon>Xylaria</taxon>
    </lineage>
</organism>
<evidence type="ECO:0000313" key="2">
    <source>
        <dbReference type="Proteomes" id="UP000319160"/>
    </source>
</evidence>
<dbReference type="Proteomes" id="UP000319160">
    <property type="component" value="Unassembled WGS sequence"/>
</dbReference>
<dbReference type="InterPro" id="IPR009057">
    <property type="entry name" value="Homeodomain-like_sf"/>
</dbReference>
<evidence type="ECO:0000313" key="1">
    <source>
        <dbReference type="EMBL" id="TRX93787.1"/>
    </source>
</evidence>
<sequence>MGKEFDFGVRIQALTLHSEGYTRSKIVEKTGYTPGGLCALISKAKKRGYEPGKGPILFEYVAPEPGRGRPTKLTDERRHLIVEILTADKASRKFTTQEIADKVNALCQDDQTISRKTVSRALQAEGFKRVKYNFTNPGLKKKLDLTKRFEKTMVEATGLLLSEKVASEEICDGMIGFWAVRGLAVTCVELHHNRNPSNPDTTYRLDLAKC</sequence>
<comment type="caution">
    <text evidence="1">The sequence shown here is derived from an EMBL/GenBank/DDBJ whole genome shotgun (WGS) entry which is preliminary data.</text>
</comment>
<dbReference type="OrthoDB" id="5415741at2759"/>
<dbReference type="EMBL" id="VFLP01000027">
    <property type="protein sequence ID" value="TRX93787.1"/>
    <property type="molecule type" value="Genomic_DNA"/>
</dbReference>